<proteinExistence type="predicted"/>
<keyword evidence="3" id="KW-0812">Transmembrane</keyword>
<feature type="region of interest" description="Disordered" evidence="2">
    <location>
        <begin position="1"/>
        <end position="26"/>
    </location>
</feature>
<dbReference type="RefSeq" id="XP_012770835.1">
    <property type="nucleotide sequence ID" value="XM_012915381.1"/>
</dbReference>
<keyword evidence="3" id="KW-1133">Transmembrane helix</keyword>
<dbReference type="EMBL" id="LK055230">
    <property type="protein sequence ID" value="CDR71893.1"/>
    <property type="molecule type" value="Genomic_DNA"/>
</dbReference>
<accession>A0A061BR12</accession>
<sequence>MSPLANAKNSKDSESPKKTPKVTEEHLKQYKSDCERLYHNASYRDGSKQKAYDEISEREKQLKELNDKLKNFTESLGKKGDENILHNLCTGLETFLGFDSASRGYTGKGIVYSDLDRLCDGVMGFLSGVLSNIKEHLGQHKGEITEAINTLKQNKHAGKKGFNVAIGSVVAGVGGYNGNVRNSNNYVKNPIEALLNHVREGGELDKAVDKIPVCNVSKEAVITAVTLVEQCRGFANVFHKAFNLNTQPQMKIAVEDLNPDIQVKIDNAKKNIGLELTRLTKYSQQKRGKQWTDLETTITLIEKTSTDLGECVNVNMRNRVTDLVRQLKTKVEEIKKQLQVIDQKMQWYIDRLNRWIVAADEMLKKPIKDAGEVGISLPGGENQDNIRKKAAELKEKGETLFWHFNSTKDNVEKNVTEALAKVKEMDEALKGDLWKVKDAVSKQVGEIKTAIGKLYKVVETGDTEGATHNSMVEMVDLIKNKIKTIEGVGGRFVTKPTGLWAISQQVPTYVKTFENFDATVADWVREIVRRMVANNGPLHEHIDMYASEIETLQNNREQLLPKVKEQIITKVIAKVKEIALAHKADLATNGNVETDLKLIKRFLDHFNGQSLQNGVDHIVSAIEKAGELQVDPSKQNVIHNSDLKNAVNIVLHVFSMAAEKMGEQIQKLATDCHLGKINEALTTASDFEEKLKQATGNQSVGTSSSRINFALAVDNAIREVTEELGRKLITAAGDTVTLETTTAFSKYDGFVDQDKVSSLSKSDFEAIKSAGHLPAAIGAIRDTAKTDFENAKNIINNVTSFNTLSEAIATNLSDLLRAFEKVGQSIKVTLSNLKINTIGMKDKGAKAAEGSLQEIQQHLSNLKTFDLNNAIQKAKNFFEKEAIEVQTKCIQEIEKHVNSEVKKGRDIIIAQVRANYVTSVKELLQQFSSKVTDELKHLPTEITQDADKKFKGFMKEIEAQLKTDNIKNALPPNAKLATFAGCISNFFGGILYSLNTKRDIMPPHKITEIDTTLNTLLNGLSNYNKKFVVELSAVNTLIDGIHPESFSEDSNKLLDILTKGLRKFHDELDKAYISIYDGEPWRAEYSSRYAKVCLTIIHLGVSLPMLRVNCKSLSGQQINKNGDLGKLFADEGYRVSDRGEQNGELQDQDWMKGDQIQKRLTWPISGVNNEHLRLCESTKKHDKFSLIHFMACLVDHLGQYNDVCHIAPPSKGNAPCNVYQMLCWLDGLPHSPVYQDLIIDGFSGLFEKPGEQHKDVQSDDLPVIDENADTLDAYPKPITAAALRATLDEVCKQSHNVLTSILGYGHAGGVYACEFTNNSQGLVYPNNMNSLICTLVDILRRLHYQLYFICQQCLYNTELGGWRDCWYGREIGGSNWKCNTIQCANQDAGQKHNQRCDQKCDQNTTCGLKSPLQSYLEDGLPGFLPHLVTSKGPKMSCGTCARASPEMPCLTPMGFSDISNLASHRRKGQQLYMALTGFCSSVNSPLTKLCSMFNCIIPSAPKTLDYMFAVFYQLLHDWDEDRNETRIKHTKQGFNFAVNEAYFNDNYDFGDVSLMFKSKRHAAFVYVKENEVDSLYHHRGNLYSIFNPDDACYTATMTCGAYISPICLDAYSALSSNNGKLYVSWIIYTIEKFYDLLCQLCRRCTGNCTGQSKKCRVSGCAKTVCNVDAIDSLATKAHSESCNSIVQCPNTLPTLYTYGFTYGNRVSLNGLVNKSCVPKRTCKDFSEQLNKVCSQASVLSKLIHVTIPEFLFRIRLPFMLLVLALWSLSLFYLICVMVGRLDVLHIKSHLRIPSSHRITAQSLLAAAQVGRLAKISYLQP</sequence>
<evidence type="ECO:0000313" key="4">
    <source>
        <dbReference type="EMBL" id="CDR71893.1"/>
    </source>
</evidence>
<evidence type="ECO:0000256" key="1">
    <source>
        <dbReference type="SAM" id="Coils"/>
    </source>
</evidence>
<protein>
    <recommendedName>
        <fullName evidence="5">C3H1-type domain-containing protein</fullName>
    </recommendedName>
</protein>
<dbReference type="GeneID" id="24562110"/>
<name>A0A061BR12_BABBI</name>
<evidence type="ECO:0000256" key="3">
    <source>
        <dbReference type="SAM" id="Phobius"/>
    </source>
</evidence>
<gene>
    <name evidence="4" type="ORF">BBBOND_0005550</name>
</gene>
<feature type="transmembrane region" description="Helical" evidence="3">
    <location>
        <begin position="1758"/>
        <end position="1781"/>
    </location>
</feature>
<keyword evidence="3" id="KW-0472">Membrane</keyword>
<dbReference type="VEuPathDB" id="PiroplasmaDB:BBBOND_0005550"/>
<evidence type="ECO:0008006" key="5">
    <source>
        <dbReference type="Google" id="ProtNLM"/>
    </source>
</evidence>
<keyword evidence="1" id="KW-0175">Coiled coil</keyword>
<dbReference type="KEGG" id="bbig:BBBOND_0005550"/>
<feature type="coiled-coil region" evidence="1">
    <location>
        <begin position="48"/>
        <end position="82"/>
    </location>
</feature>
<reference evidence="4" key="1">
    <citation type="journal article" date="2014" name="Nucleic Acids Res.">
        <title>The evolutionary dynamics of variant antigen genes in Babesia reveal a history of genomic innovation underlying host-parasite interaction.</title>
        <authorList>
            <person name="Jackson A.P."/>
            <person name="Otto T.D."/>
            <person name="Darby A."/>
            <person name="Ramaprasad A."/>
            <person name="Xia D."/>
            <person name="Echaide I.E."/>
            <person name="Farber M."/>
            <person name="Gahlot S."/>
            <person name="Gamble J."/>
            <person name="Gupta D."/>
            <person name="Gupta Y."/>
            <person name="Jackson L."/>
            <person name="Malandrin L."/>
            <person name="Malas T.B."/>
            <person name="Moussa E."/>
            <person name="Nair M."/>
            <person name="Reid AJ."/>
            <person name="Sanders M."/>
            <person name="Sharma J."/>
            <person name="Tracey A."/>
            <person name="Quail M.A."/>
            <person name="Weir W."/>
            <person name="Wastling J.M."/>
            <person name="Hall N."/>
            <person name="Willadsen P."/>
            <person name="Lingelbach K."/>
            <person name="Shiels B."/>
            <person name="Tait A."/>
            <person name="Berriman M."/>
            <person name="Allred D.R."/>
            <person name="Pain A."/>
        </authorList>
    </citation>
    <scope>NUCLEOTIDE SEQUENCE</scope>
    <source>
        <strain evidence="4">Bond</strain>
    </source>
</reference>
<reference evidence="4" key="2">
    <citation type="submission" date="2014-06" db="EMBL/GenBank/DDBJ databases">
        <authorList>
            <person name="Aslett M."/>
            <person name="De Silva Nishadi"/>
        </authorList>
    </citation>
    <scope>NUCLEOTIDE SEQUENCE</scope>
    <source>
        <strain evidence="4">Bond</strain>
    </source>
</reference>
<evidence type="ECO:0000256" key="2">
    <source>
        <dbReference type="SAM" id="MobiDB-lite"/>
    </source>
</evidence>
<organism evidence="4">
    <name type="scientific">Babesia bigemina</name>
    <dbReference type="NCBI Taxonomy" id="5866"/>
    <lineage>
        <taxon>Eukaryota</taxon>
        <taxon>Sar</taxon>
        <taxon>Alveolata</taxon>
        <taxon>Apicomplexa</taxon>
        <taxon>Aconoidasida</taxon>
        <taxon>Piroplasmida</taxon>
        <taxon>Babesiidae</taxon>
        <taxon>Babesia</taxon>
    </lineage>
</organism>
<feature type="coiled-coil region" evidence="1">
    <location>
        <begin position="317"/>
        <end position="344"/>
    </location>
</feature>
<feature type="compositionally biased region" description="Basic and acidic residues" evidence="2">
    <location>
        <begin position="9"/>
        <end position="26"/>
    </location>
</feature>